<feature type="compositionally biased region" description="Low complexity" evidence="8">
    <location>
        <begin position="552"/>
        <end position="566"/>
    </location>
</feature>
<keyword evidence="4" id="KW-0238">DNA-binding</keyword>
<feature type="compositionally biased region" description="Polar residues" evidence="8">
    <location>
        <begin position="359"/>
        <end position="368"/>
    </location>
</feature>
<protein>
    <recommendedName>
        <fullName evidence="9">BHLH domain-containing protein</fullName>
    </recommendedName>
</protein>
<dbReference type="GO" id="GO:0000981">
    <property type="term" value="F:DNA-binding transcription factor activity, RNA polymerase II-specific"/>
    <property type="evidence" value="ECO:0007669"/>
    <property type="project" value="TreeGrafter"/>
</dbReference>
<dbReference type="GO" id="GO:0046983">
    <property type="term" value="F:protein dimerization activity"/>
    <property type="evidence" value="ECO:0007669"/>
    <property type="project" value="InterPro"/>
</dbReference>
<dbReference type="SUPFAM" id="SSF47459">
    <property type="entry name" value="HLH, helix-loop-helix DNA-binding domain"/>
    <property type="match status" value="1"/>
</dbReference>
<keyword evidence="5" id="KW-0804">Transcription</keyword>
<keyword evidence="2" id="KW-0597">Phosphoprotein</keyword>
<evidence type="ECO:0000256" key="4">
    <source>
        <dbReference type="ARBA" id="ARBA00023125"/>
    </source>
</evidence>
<evidence type="ECO:0000256" key="7">
    <source>
        <dbReference type="SAM" id="Coils"/>
    </source>
</evidence>
<feature type="compositionally biased region" description="Polar residues" evidence="8">
    <location>
        <begin position="668"/>
        <end position="678"/>
    </location>
</feature>
<sequence length="904" mass="99899">MKPNDGCDSSDSDSDSEADGEPARGAGAGPSADSFARAQVIHSGHFMVSSPHSDSVARRRRSGGSLRYDLDTVNRTWCQTYRYGPLSSGSLSIDPTLTRLFDCMSLAYSGKIVSPKWKSFKGLRLLWRDKIRLNNAIWRAWFIQYVQKRKSQVCGFVTPLEGSEADSHRKPEAIVLEGSYWKRRIEVVIKEYHKWRNYYKKRLQKKKDDILSMLQEGQICQAKLEKWTNQMYQQPEATPVEAHMFDLDCLLYDISDTLFTMTQKPCPWASDRHDTYTSNADMIQPGLTPLQPNLDDFMDIPDIFMSYWGQPTEQTGFADCGYSESSSTTDFAPAPSLVVTAPPLLIDTQLAQKYPYSLSRPSSSNTRPDQSRPDLGCSEYQTYQSYPDPPVSGAFTTSIEQPTSSTVPVLYPVPCHKFSYCTTISLTPTVITHTASTVGVQGSLHQANSYPHAGHAYPQMPSHSLSYQADPVHAVPPPVAAAHCFSVPEQMAATRVRGKHKQKTGGLSAAGTPSIHAPTPTSCLAKLLSSSTHERKPPLGFDPRLEKVKGQSSSSPSSLVSKSSPSSRKHVERGSSQLQRGAALPAAMPVLSPLHSQSTSQGHTSRGLAVSALLTHSSAHTNTTLLIPKTEKLSPVQLYGTDRSTLAVNFPGHPGQKSPQNPFDKISTPDSSHSSFSGHGNIDSKTRRITQISAEQKRRFNIKLGFDTLHNLVTTLSSQPSIKISKATTLQKTAEYISKMQQERAQMHEEAQRLREEIQLLNSTINACQQQLPATGVPITRQRFDHMRQKFREYVQAQTLQNWKFWIFSIIIEPLFESYNGMVSTASMEDLCRSTLSWLDHHCSLPALRPMVLSSLRLLSTTSAILTDPSVLPEQAALAVTQGDPAAALDVSVLPAAQDSIQPM</sequence>
<dbReference type="AlphaFoldDB" id="A0A3Q3W093"/>
<feature type="domain" description="BHLH" evidence="9">
    <location>
        <begin position="686"/>
        <end position="740"/>
    </location>
</feature>
<feature type="region of interest" description="Disordered" evidence="8">
    <location>
        <begin position="647"/>
        <end position="683"/>
    </location>
</feature>
<feature type="compositionally biased region" description="Acidic residues" evidence="8">
    <location>
        <begin position="8"/>
        <end position="20"/>
    </location>
</feature>
<evidence type="ECO:0000256" key="1">
    <source>
        <dbReference type="ARBA" id="ARBA00004123"/>
    </source>
</evidence>
<evidence type="ECO:0000259" key="9">
    <source>
        <dbReference type="PROSITE" id="PS50888"/>
    </source>
</evidence>
<dbReference type="PANTHER" id="PTHR15741">
    <property type="entry name" value="BASIC HELIX-LOOP-HELIX ZIP TRANSCRIPTION FACTOR"/>
    <property type="match status" value="1"/>
</dbReference>
<keyword evidence="7" id="KW-0175">Coiled coil</keyword>
<keyword evidence="3" id="KW-0805">Transcription regulation</keyword>
<dbReference type="PANTHER" id="PTHR15741:SF41">
    <property type="entry name" value="CARBOHYDRATE-RESPONSIVE ELEMENT-BINDING PROTEIN-LIKE"/>
    <property type="match status" value="1"/>
</dbReference>
<dbReference type="Gene3D" id="4.10.280.10">
    <property type="entry name" value="Helix-loop-helix DNA-binding domain"/>
    <property type="match status" value="1"/>
</dbReference>
<evidence type="ECO:0000313" key="10">
    <source>
        <dbReference type="Ensembl" id="ENSMMOP00000007358.1"/>
    </source>
</evidence>
<reference evidence="10" key="1">
    <citation type="submission" date="2025-08" db="UniProtKB">
        <authorList>
            <consortium name="Ensembl"/>
        </authorList>
    </citation>
    <scope>IDENTIFICATION</scope>
</reference>
<dbReference type="InterPro" id="IPR052207">
    <property type="entry name" value="Max-like/E-box_TFs"/>
</dbReference>
<proteinExistence type="predicted"/>
<evidence type="ECO:0000256" key="2">
    <source>
        <dbReference type="ARBA" id="ARBA00022553"/>
    </source>
</evidence>
<evidence type="ECO:0000256" key="8">
    <source>
        <dbReference type="SAM" id="MobiDB-lite"/>
    </source>
</evidence>
<dbReference type="FunFam" id="4.10.280.10:FF:000028">
    <property type="entry name" value="MLX interacting protein like"/>
    <property type="match status" value="1"/>
</dbReference>
<evidence type="ECO:0000313" key="11">
    <source>
        <dbReference type="Proteomes" id="UP000261620"/>
    </source>
</evidence>
<feature type="compositionally biased region" description="Basic and acidic residues" evidence="8">
    <location>
        <begin position="532"/>
        <end position="549"/>
    </location>
</feature>
<dbReference type="GO" id="GO:0005634">
    <property type="term" value="C:nucleus"/>
    <property type="evidence" value="ECO:0007669"/>
    <property type="project" value="UniProtKB-SubCell"/>
</dbReference>
<dbReference type="GO" id="GO:0000978">
    <property type="term" value="F:RNA polymerase II cis-regulatory region sequence-specific DNA binding"/>
    <property type="evidence" value="ECO:0007669"/>
    <property type="project" value="TreeGrafter"/>
</dbReference>
<dbReference type="PROSITE" id="PS50888">
    <property type="entry name" value="BHLH"/>
    <property type="match status" value="1"/>
</dbReference>
<feature type="region of interest" description="Disordered" evidence="8">
    <location>
        <begin position="494"/>
        <end position="581"/>
    </location>
</feature>
<evidence type="ECO:0000256" key="3">
    <source>
        <dbReference type="ARBA" id="ARBA00023015"/>
    </source>
</evidence>
<keyword evidence="6" id="KW-0539">Nucleus</keyword>
<accession>A0A3Q3W093</accession>
<name>A0A3Q3W093_MOLML</name>
<organism evidence="10 11">
    <name type="scientific">Mola mola</name>
    <name type="common">Ocean sunfish</name>
    <name type="synonym">Tetraodon mola</name>
    <dbReference type="NCBI Taxonomy" id="94237"/>
    <lineage>
        <taxon>Eukaryota</taxon>
        <taxon>Metazoa</taxon>
        <taxon>Chordata</taxon>
        <taxon>Craniata</taxon>
        <taxon>Vertebrata</taxon>
        <taxon>Euteleostomi</taxon>
        <taxon>Actinopterygii</taxon>
        <taxon>Neopterygii</taxon>
        <taxon>Teleostei</taxon>
        <taxon>Neoteleostei</taxon>
        <taxon>Acanthomorphata</taxon>
        <taxon>Eupercaria</taxon>
        <taxon>Tetraodontiformes</taxon>
        <taxon>Molidae</taxon>
        <taxon>Mola</taxon>
    </lineage>
</organism>
<comment type="subcellular location">
    <subcellularLocation>
        <location evidence="1">Nucleus</location>
    </subcellularLocation>
</comment>
<feature type="region of interest" description="Disordered" evidence="8">
    <location>
        <begin position="1"/>
        <end position="32"/>
    </location>
</feature>
<dbReference type="Ensembl" id="ENSMMOT00000007498.1">
    <property type="protein sequence ID" value="ENSMMOP00000007358.1"/>
    <property type="gene ID" value="ENSMMOG00000005724.1"/>
</dbReference>
<feature type="region of interest" description="Disordered" evidence="8">
    <location>
        <begin position="356"/>
        <end position="383"/>
    </location>
</feature>
<dbReference type="STRING" id="94237.ENSMMOP00000007358"/>
<dbReference type="Proteomes" id="UP000261620">
    <property type="component" value="Unplaced"/>
</dbReference>
<dbReference type="InterPro" id="IPR011598">
    <property type="entry name" value="bHLH_dom"/>
</dbReference>
<dbReference type="InterPro" id="IPR036638">
    <property type="entry name" value="HLH_DNA-bd_sf"/>
</dbReference>
<dbReference type="CDD" id="cd21771">
    <property type="entry name" value="NES2-NLS_ChREBP"/>
    <property type="match status" value="1"/>
</dbReference>
<evidence type="ECO:0000256" key="5">
    <source>
        <dbReference type="ARBA" id="ARBA00023163"/>
    </source>
</evidence>
<keyword evidence="11" id="KW-1185">Reference proteome</keyword>
<feature type="coiled-coil region" evidence="7">
    <location>
        <begin position="737"/>
        <end position="771"/>
    </location>
</feature>
<dbReference type="SMART" id="SM00353">
    <property type="entry name" value="HLH"/>
    <property type="match status" value="1"/>
</dbReference>
<reference evidence="10" key="2">
    <citation type="submission" date="2025-09" db="UniProtKB">
        <authorList>
            <consortium name="Ensembl"/>
        </authorList>
    </citation>
    <scope>IDENTIFICATION</scope>
</reference>
<dbReference type="Pfam" id="PF00010">
    <property type="entry name" value="HLH"/>
    <property type="match status" value="1"/>
</dbReference>
<dbReference type="OMA" id="WTSDRHN"/>
<evidence type="ECO:0000256" key="6">
    <source>
        <dbReference type="ARBA" id="ARBA00023242"/>
    </source>
</evidence>